<dbReference type="Gene3D" id="3.40.50.1820">
    <property type="entry name" value="alpha/beta hydrolase"/>
    <property type="match status" value="1"/>
</dbReference>
<evidence type="ECO:0000313" key="5">
    <source>
        <dbReference type="Proteomes" id="UP000004217"/>
    </source>
</evidence>
<name>G2GEE6_9ACTN</name>
<organism evidence="4 5">
    <name type="scientific">Streptomyces zinciresistens K42</name>
    <dbReference type="NCBI Taxonomy" id="700597"/>
    <lineage>
        <taxon>Bacteria</taxon>
        <taxon>Bacillati</taxon>
        <taxon>Actinomycetota</taxon>
        <taxon>Actinomycetes</taxon>
        <taxon>Kitasatosporales</taxon>
        <taxon>Streptomycetaceae</taxon>
        <taxon>Streptomyces</taxon>
    </lineage>
</organism>
<dbReference type="PATRIC" id="fig|700597.3.peg.3803"/>
<dbReference type="InterPro" id="IPR001031">
    <property type="entry name" value="Thioesterase"/>
</dbReference>
<evidence type="ECO:0000256" key="1">
    <source>
        <dbReference type="ARBA" id="ARBA00007169"/>
    </source>
</evidence>
<dbReference type="InterPro" id="IPR029058">
    <property type="entry name" value="AB_hydrolase_fold"/>
</dbReference>
<dbReference type="Pfam" id="PF00975">
    <property type="entry name" value="Thioesterase"/>
    <property type="match status" value="1"/>
</dbReference>
<evidence type="ECO:0000256" key="2">
    <source>
        <dbReference type="ARBA" id="ARBA00022801"/>
    </source>
</evidence>
<keyword evidence="2" id="KW-0378">Hydrolase</keyword>
<evidence type="ECO:0000313" key="4">
    <source>
        <dbReference type="EMBL" id="EGX58121.1"/>
    </source>
</evidence>
<reference evidence="4 5" key="1">
    <citation type="submission" date="2011-08" db="EMBL/GenBank/DDBJ databases">
        <authorList>
            <person name="Lin Y."/>
            <person name="Hao X."/>
            <person name="Johnstone L."/>
            <person name="Miller S.J."/>
            <person name="Wei G."/>
            <person name="Rensing C."/>
        </authorList>
    </citation>
    <scope>NUCLEOTIDE SEQUENCE [LARGE SCALE GENOMIC DNA]</scope>
    <source>
        <strain evidence="4 5">K42</strain>
    </source>
</reference>
<gene>
    <name evidence="4" type="ORF">SZN_19395</name>
</gene>
<feature type="domain" description="Thioesterase TesA-like" evidence="3">
    <location>
        <begin position="21"/>
        <end position="246"/>
    </location>
</feature>
<dbReference type="GO" id="GO:0008610">
    <property type="term" value="P:lipid biosynthetic process"/>
    <property type="evidence" value="ECO:0007669"/>
    <property type="project" value="TreeGrafter"/>
</dbReference>
<keyword evidence="5" id="KW-1185">Reference proteome</keyword>
<dbReference type="PANTHER" id="PTHR11487:SF0">
    <property type="entry name" value="S-ACYL FATTY ACID SYNTHASE THIOESTERASE, MEDIUM CHAIN"/>
    <property type="match status" value="1"/>
</dbReference>
<dbReference type="EMBL" id="AGBF01000066">
    <property type="protein sequence ID" value="EGX58121.1"/>
    <property type="molecule type" value="Genomic_DNA"/>
</dbReference>
<proteinExistence type="inferred from homology"/>
<dbReference type="OrthoDB" id="8480037at2"/>
<evidence type="ECO:0000259" key="3">
    <source>
        <dbReference type="SMART" id="SM00824"/>
    </source>
</evidence>
<dbReference type="SUPFAM" id="SSF53474">
    <property type="entry name" value="alpha/beta-Hydrolases"/>
    <property type="match status" value="1"/>
</dbReference>
<dbReference type="RefSeq" id="WP_007497504.1">
    <property type="nucleotide sequence ID" value="NZ_AGBF01000066.1"/>
</dbReference>
<comment type="similarity">
    <text evidence="1">Belongs to the thioesterase family.</text>
</comment>
<dbReference type="Proteomes" id="UP000004217">
    <property type="component" value="Unassembled WGS sequence"/>
</dbReference>
<dbReference type="AlphaFoldDB" id="G2GEE6"/>
<dbReference type="PANTHER" id="PTHR11487">
    <property type="entry name" value="THIOESTERASE"/>
    <property type="match status" value="1"/>
</dbReference>
<protein>
    <submittedName>
        <fullName evidence="4">Putative thioesterase</fullName>
    </submittedName>
</protein>
<accession>G2GEE6</accession>
<sequence>MSGTWVRRLRTAEAGAAAQLLCFPCAGGAAGGYARLARALAPDLDVHAVQYPGRQDRLAEPPARDLAGIVDHVVRELPLHCAAERPLALFGHSMGALLAFETARRLERDRSPFAPVRLFLSGRASPVLGPRADDFLRDDATLLAQMRRLGGAEPQVLDDPDMRDLIMPSVRADHALLMRYTWDRGTLRDCPFTVLVGDRDPVVTVAEADRWRQLTSGPTRTVSFPGGHFYLNDRAPELAATVREALFPAGRANASGG</sequence>
<dbReference type="InterPro" id="IPR020802">
    <property type="entry name" value="TesA-like"/>
</dbReference>
<dbReference type="InterPro" id="IPR012223">
    <property type="entry name" value="TEII"/>
</dbReference>
<comment type="caution">
    <text evidence="4">The sequence shown here is derived from an EMBL/GenBank/DDBJ whole genome shotgun (WGS) entry which is preliminary data.</text>
</comment>
<dbReference type="SMART" id="SM00824">
    <property type="entry name" value="PKS_TE"/>
    <property type="match status" value="1"/>
</dbReference>
<dbReference type="GO" id="GO:0016787">
    <property type="term" value="F:hydrolase activity"/>
    <property type="evidence" value="ECO:0007669"/>
    <property type="project" value="UniProtKB-KW"/>
</dbReference>